<dbReference type="Proteomes" id="UP000281553">
    <property type="component" value="Unassembled WGS sequence"/>
</dbReference>
<dbReference type="PROSITE" id="PS00063">
    <property type="entry name" value="ALDOKETO_REDUCTASE_3"/>
    <property type="match status" value="1"/>
</dbReference>
<organism evidence="6 7">
    <name type="scientific">Dibothriocephalus latus</name>
    <name type="common">Fish tapeworm</name>
    <name type="synonym">Diphyllobothrium latum</name>
    <dbReference type="NCBI Taxonomy" id="60516"/>
    <lineage>
        <taxon>Eukaryota</taxon>
        <taxon>Metazoa</taxon>
        <taxon>Spiralia</taxon>
        <taxon>Lophotrochozoa</taxon>
        <taxon>Platyhelminthes</taxon>
        <taxon>Cestoda</taxon>
        <taxon>Eucestoda</taxon>
        <taxon>Diphyllobothriidea</taxon>
        <taxon>Diphyllobothriidae</taxon>
        <taxon>Dibothriocephalus</taxon>
    </lineage>
</organism>
<dbReference type="InterPro" id="IPR018170">
    <property type="entry name" value="Aldo/ket_reductase_CS"/>
</dbReference>
<proteinExistence type="inferred from homology"/>
<dbReference type="Gene3D" id="3.20.20.100">
    <property type="entry name" value="NADP-dependent oxidoreductase domain"/>
    <property type="match status" value="1"/>
</dbReference>
<dbReference type="SUPFAM" id="SSF51430">
    <property type="entry name" value="NAD(P)-linked oxidoreductase"/>
    <property type="match status" value="1"/>
</dbReference>
<dbReference type="InterPro" id="IPR020471">
    <property type="entry name" value="AKR"/>
</dbReference>
<evidence type="ECO:0000313" key="6">
    <source>
        <dbReference type="EMBL" id="VDN23852.1"/>
    </source>
</evidence>
<evidence type="ECO:0000256" key="4">
    <source>
        <dbReference type="SAM" id="MobiDB-lite"/>
    </source>
</evidence>
<keyword evidence="2" id="KW-0521">NADP</keyword>
<dbReference type="InterPro" id="IPR036812">
    <property type="entry name" value="NAD(P)_OxRdtase_dom_sf"/>
</dbReference>
<evidence type="ECO:0000256" key="2">
    <source>
        <dbReference type="ARBA" id="ARBA00022857"/>
    </source>
</evidence>
<evidence type="ECO:0000256" key="1">
    <source>
        <dbReference type="ARBA" id="ARBA00007905"/>
    </source>
</evidence>
<feature type="compositionally biased region" description="Basic and acidic residues" evidence="4">
    <location>
        <begin position="105"/>
        <end position="121"/>
    </location>
</feature>
<feature type="region of interest" description="Disordered" evidence="4">
    <location>
        <begin position="103"/>
        <end position="141"/>
    </location>
</feature>
<feature type="domain" description="NADP-dependent oxidoreductase" evidence="5">
    <location>
        <begin position="24"/>
        <end position="104"/>
    </location>
</feature>
<dbReference type="InterPro" id="IPR023210">
    <property type="entry name" value="NADP_OxRdtase_dom"/>
</dbReference>
<name>A0A3P7PVT4_DIBLA</name>
<accession>A0A3P7PVT4</accession>
<evidence type="ECO:0000313" key="7">
    <source>
        <dbReference type="Proteomes" id="UP000281553"/>
    </source>
</evidence>
<evidence type="ECO:0000256" key="3">
    <source>
        <dbReference type="ARBA" id="ARBA00023002"/>
    </source>
</evidence>
<feature type="compositionally biased region" description="Basic and acidic residues" evidence="4">
    <location>
        <begin position="131"/>
        <end position="141"/>
    </location>
</feature>
<dbReference type="Pfam" id="PF00248">
    <property type="entry name" value="Aldo_ket_red"/>
    <property type="match status" value="1"/>
</dbReference>
<protein>
    <recommendedName>
        <fullName evidence="5">NADP-dependent oxidoreductase domain-containing protein</fullName>
    </recommendedName>
</protein>
<reference evidence="6 7" key="1">
    <citation type="submission" date="2018-11" db="EMBL/GenBank/DDBJ databases">
        <authorList>
            <consortium name="Pathogen Informatics"/>
        </authorList>
    </citation>
    <scope>NUCLEOTIDE SEQUENCE [LARGE SCALE GENOMIC DNA]</scope>
</reference>
<dbReference type="PANTHER" id="PTHR43827">
    <property type="entry name" value="2,5-DIKETO-D-GLUCONIC ACID REDUCTASE"/>
    <property type="match status" value="1"/>
</dbReference>
<dbReference type="EMBL" id="UYRU01073788">
    <property type="protein sequence ID" value="VDN23852.1"/>
    <property type="molecule type" value="Genomic_DNA"/>
</dbReference>
<sequence>MFACIGNDTSADRTNHQQVVKTEEYAVIWNRRKGDVCHLLDDPIIGKIAKEHEKSPAQVILRHGLQRNLIVIPKSVTPERIQENIKIFDFELTEDEMNSLNSLDKGQRFMDQPEIRRHPDYPFKVNGDSMMQEKAEKQETD</sequence>
<keyword evidence="7" id="KW-1185">Reference proteome</keyword>
<gene>
    <name evidence="6" type="ORF">DILT_LOCUS14332</name>
</gene>
<keyword evidence="3" id="KW-0560">Oxidoreductase</keyword>
<dbReference type="AlphaFoldDB" id="A0A3P7PVT4"/>
<dbReference type="GO" id="GO:0016616">
    <property type="term" value="F:oxidoreductase activity, acting on the CH-OH group of donors, NAD or NADP as acceptor"/>
    <property type="evidence" value="ECO:0007669"/>
    <property type="project" value="UniProtKB-ARBA"/>
</dbReference>
<dbReference type="PANTHER" id="PTHR43827:SF3">
    <property type="entry name" value="NADP-DEPENDENT OXIDOREDUCTASE DOMAIN-CONTAINING PROTEIN"/>
    <property type="match status" value="1"/>
</dbReference>
<evidence type="ECO:0000259" key="5">
    <source>
        <dbReference type="Pfam" id="PF00248"/>
    </source>
</evidence>
<comment type="similarity">
    <text evidence="1">Belongs to the aldo/keto reductase family.</text>
</comment>
<dbReference type="OrthoDB" id="416253at2759"/>